<evidence type="ECO:0000313" key="3">
    <source>
        <dbReference type="Proteomes" id="UP000233837"/>
    </source>
</evidence>
<reference evidence="2 3" key="2">
    <citation type="journal article" date="2017" name="Nature">
        <title>The Apostasia genome and the evolution of orchids.</title>
        <authorList>
            <person name="Zhang G.Q."/>
            <person name="Liu K.W."/>
            <person name="Li Z."/>
            <person name="Lohaus R."/>
            <person name="Hsiao Y.Y."/>
            <person name="Niu S.C."/>
            <person name="Wang J.Y."/>
            <person name="Lin Y.C."/>
            <person name="Xu Q."/>
            <person name="Chen L.J."/>
            <person name="Yoshida K."/>
            <person name="Fujiwara S."/>
            <person name="Wang Z.W."/>
            <person name="Zhang Y.Q."/>
            <person name="Mitsuda N."/>
            <person name="Wang M."/>
            <person name="Liu G.H."/>
            <person name="Pecoraro L."/>
            <person name="Huang H.X."/>
            <person name="Xiao X.J."/>
            <person name="Lin M."/>
            <person name="Wu X.Y."/>
            <person name="Wu W.L."/>
            <person name="Chen Y.Y."/>
            <person name="Chang S.B."/>
            <person name="Sakamoto S."/>
            <person name="Ohme-Takagi M."/>
            <person name="Yagi M."/>
            <person name="Zeng S.J."/>
            <person name="Shen C.Y."/>
            <person name="Yeh C.M."/>
            <person name="Luo Y.B."/>
            <person name="Tsai W.C."/>
            <person name="Van de Peer Y."/>
            <person name="Liu Z.J."/>
        </authorList>
    </citation>
    <scope>NUCLEOTIDE SEQUENCE [LARGE SCALE GENOMIC DNA]</scope>
    <source>
        <tissue evidence="2">The whole plant</tissue>
    </source>
</reference>
<feature type="compositionally biased region" description="Basic and acidic residues" evidence="1">
    <location>
        <begin position="216"/>
        <end position="234"/>
    </location>
</feature>
<evidence type="ECO:0000256" key="1">
    <source>
        <dbReference type="SAM" id="MobiDB-lite"/>
    </source>
</evidence>
<dbReference type="Proteomes" id="UP000233837">
    <property type="component" value="Unassembled WGS sequence"/>
</dbReference>
<keyword evidence="3" id="KW-1185">Reference proteome</keyword>
<proteinExistence type="predicted"/>
<sequence>MASNRPSSTNHNIGRTKNNVVIREGARPSFRQEVVIEGKGKKVVIDRATGNAKENLDLNVNSCSFNPDASSFTDRIYGKGNLNGEKEKDISVVNKFNVLIDYIEEWEVVNHLKVEKPQAIVVVASIPDKKDVVDTQNNTIDGRPVEEVVQEIRDTLKKKAVKTFYPDEDDLLMEEVPVADVHMVETRSSTKDVEASKHRSDDSPVENNLELVEINQDVKKLSPPDLTPQEKNESDVLSDGDSPENNFQGSPVMIDFSDSDSHSENYNQSPEESVDLPVGFSSDEIVLVQLRDGKPPQLDGETFTTNLLFATPARQRTYLLLLPPEADREPQPKAYSLPLLTLPRTRNSRRRTSRAILEATLANPLTSSPSQDPLSLPLSVSLLKAFSGQGSSQRPIWTLAWPISTNPKRSARASPWMHSWMIENLLDHPGRSHDRPGRSVQIRGKSSRASPWIRAGRYLSS</sequence>
<protein>
    <submittedName>
        <fullName evidence="2">Uncharacterized protein</fullName>
    </submittedName>
</protein>
<name>A0A2I0XHE8_9ASPA</name>
<gene>
    <name evidence="2" type="ORF">MA16_Dca023517</name>
</gene>
<dbReference type="AlphaFoldDB" id="A0A2I0XHE8"/>
<reference evidence="2 3" key="1">
    <citation type="journal article" date="2016" name="Sci. Rep.">
        <title>The Dendrobium catenatum Lindl. genome sequence provides insights into polysaccharide synthase, floral development and adaptive evolution.</title>
        <authorList>
            <person name="Zhang G.Q."/>
            <person name="Xu Q."/>
            <person name="Bian C."/>
            <person name="Tsai W.C."/>
            <person name="Yeh C.M."/>
            <person name="Liu K.W."/>
            <person name="Yoshida K."/>
            <person name="Zhang L.S."/>
            <person name="Chang S.B."/>
            <person name="Chen F."/>
            <person name="Shi Y."/>
            <person name="Su Y.Y."/>
            <person name="Zhang Y.Q."/>
            <person name="Chen L.J."/>
            <person name="Yin Y."/>
            <person name="Lin M."/>
            <person name="Huang H."/>
            <person name="Deng H."/>
            <person name="Wang Z.W."/>
            <person name="Zhu S.L."/>
            <person name="Zhao X."/>
            <person name="Deng C."/>
            <person name="Niu S.C."/>
            <person name="Huang J."/>
            <person name="Wang M."/>
            <person name="Liu G.H."/>
            <person name="Yang H.J."/>
            <person name="Xiao X.J."/>
            <person name="Hsiao Y.Y."/>
            <person name="Wu W.L."/>
            <person name="Chen Y.Y."/>
            <person name="Mitsuda N."/>
            <person name="Ohme-Takagi M."/>
            <person name="Luo Y.B."/>
            <person name="Van de Peer Y."/>
            <person name="Liu Z.J."/>
        </authorList>
    </citation>
    <scope>NUCLEOTIDE SEQUENCE [LARGE SCALE GENOMIC DNA]</scope>
    <source>
        <tissue evidence="2">The whole plant</tissue>
    </source>
</reference>
<feature type="region of interest" description="Disordered" evidence="1">
    <location>
        <begin position="185"/>
        <end position="276"/>
    </location>
</feature>
<feature type="compositionally biased region" description="Basic and acidic residues" evidence="1">
    <location>
        <begin position="185"/>
        <end position="202"/>
    </location>
</feature>
<dbReference type="EMBL" id="KZ501886">
    <property type="protein sequence ID" value="PKU87320.1"/>
    <property type="molecule type" value="Genomic_DNA"/>
</dbReference>
<accession>A0A2I0XHE8</accession>
<evidence type="ECO:0000313" key="2">
    <source>
        <dbReference type="EMBL" id="PKU87320.1"/>
    </source>
</evidence>
<organism evidence="2 3">
    <name type="scientific">Dendrobium catenatum</name>
    <dbReference type="NCBI Taxonomy" id="906689"/>
    <lineage>
        <taxon>Eukaryota</taxon>
        <taxon>Viridiplantae</taxon>
        <taxon>Streptophyta</taxon>
        <taxon>Embryophyta</taxon>
        <taxon>Tracheophyta</taxon>
        <taxon>Spermatophyta</taxon>
        <taxon>Magnoliopsida</taxon>
        <taxon>Liliopsida</taxon>
        <taxon>Asparagales</taxon>
        <taxon>Orchidaceae</taxon>
        <taxon>Epidendroideae</taxon>
        <taxon>Malaxideae</taxon>
        <taxon>Dendrobiinae</taxon>
        <taxon>Dendrobium</taxon>
    </lineage>
</organism>